<dbReference type="Proteomes" id="UP000319148">
    <property type="component" value="Unassembled WGS sequence"/>
</dbReference>
<dbReference type="AlphaFoldDB" id="A0A501PH83"/>
<accession>A0A501PH83</accession>
<sequence>MTDDREFLPRPGPPRDRGRSFREKIRGKVRSLSHGLDWPQGQKKKSGFQGDRIGRGHWASKMMTYRNRASGTQPYARRVIIKSRIVRLSGKGFSRASTHLSYIQREGVGRDGLEAGAYDKKRENIELGEFRDRCRGDRHQFRFIVSPEDATRLEDLKPFIRQLMGVMEKDLHTSLDWVAVDHFDTAHPHTHVILRGVDQAGEDLVIARNYMSYGMRRRASELMSLELGPRTELEILQQRRRQIGLERLTDLDRMISRLGKKREDGLVLSEAGGRQKSFLTERLKKLEKLGLAHSLPGNIWRVEDNFTDILKRLGERGDIIKTLHRDMTRSGLSPLEQNVSIFDPARHRDGITGEVSSLGLSEELEDRRYLILDGVDGCRWYVDRGKSVYPTTLRQGMIVTVKPALNNKPDALSEKRSRDLPVHLTIASPVPLEKLVEAEGYGWLDRLLLAKERFPASGRGFGKRVGQMLGARRQWLIQMNFVSESDLEEHPPGDAKKRISRLLTRRELERVAEKISGENGKVWVSQSRASPAKGIYVKRLHLVSGVYAFIEGKDHFSFVPWTPGLEKYRGKEIGRAFGRALSGRQIK</sequence>
<dbReference type="InterPro" id="IPR021795">
    <property type="entry name" value="DUF3363"/>
</dbReference>
<protein>
    <submittedName>
        <fullName evidence="2">DUF3363 domain-containing protein</fullName>
    </submittedName>
</protein>
<dbReference type="Pfam" id="PF11843">
    <property type="entry name" value="DUF3363"/>
    <property type="match status" value="2"/>
</dbReference>
<dbReference type="EMBL" id="VFIY01000014">
    <property type="protein sequence ID" value="TPD59314.1"/>
    <property type="molecule type" value="Genomic_DNA"/>
</dbReference>
<organism evidence="2 3">
    <name type="scientific">Emcibacter nanhaiensis</name>
    <dbReference type="NCBI Taxonomy" id="1505037"/>
    <lineage>
        <taxon>Bacteria</taxon>
        <taxon>Pseudomonadati</taxon>
        <taxon>Pseudomonadota</taxon>
        <taxon>Alphaproteobacteria</taxon>
        <taxon>Emcibacterales</taxon>
        <taxon>Emcibacteraceae</taxon>
        <taxon>Emcibacter</taxon>
    </lineage>
</organism>
<feature type="region of interest" description="Disordered" evidence="1">
    <location>
        <begin position="1"/>
        <end position="53"/>
    </location>
</feature>
<evidence type="ECO:0000313" key="3">
    <source>
        <dbReference type="Proteomes" id="UP000319148"/>
    </source>
</evidence>
<comment type="caution">
    <text evidence="2">The sequence shown here is derived from an EMBL/GenBank/DDBJ whole genome shotgun (WGS) entry which is preliminary data.</text>
</comment>
<proteinExistence type="predicted"/>
<feature type="compositionally biased region" description="Basic and acidic residues" evidence="1">
    <location>
        <begin position="1"/>
        <end position="26"/>
    </location>
</feature>
<dbReference type="OrthoDB" id="9809969at2"/>
<evidence type="ECO:0000313" key="2">
    <source>
        <dbReference type="EMBL" id="TPD59314.1"/>
    </source>
</evidence>
<keyword evidence="3" id="KW-1185">Reference proteome</keyword>
<gene>
    <name evidence="2" type="ORF">FIV46_10990</name>
</gene>
<evidence type="ECO:0000256" key="1">
    <source>
        <dbReference type="SAM" id="MobiDB-lite"/>
    </source>
</evidence>
<name>A0A501PH83_9PROT</name>
<reference evidence="3" key="1">
    <citation type="submission" date="2019-06" db="EMBL/GenBank/DDBJ databases">
        <title>The complete genome of Emcibacter congregatus ZYLT.</title>
        <authorList>
            <person name="Zhao Z."/>
        </authorList>
    </citation>
    <scope>NUCLEOTIDE SEQUENCE [LARGE SCALE GENOMIC DNA]</scope>
    <source>
        <strain evidence="3">MCCC 1A06723</strain>
    </source>
</reference>